<name>A0A1M7UNT3_9BRAD</name>
<organism evidence="1 2">
    <name type="scientific">Bradyrhizobium erythrophlei</name>
    <dbReference type="NCBI Taxonomy" id="1437360"/>
    <lineage>
        <taxon>Bacteria</taxon>
        <taxon>Pseudomonadati</taxon>
        <taxon>Pseudomonadota</taxon>
        <taxon>Alphaproteobacteria</taxon>
        <taxon>Hyphomicrobiales</taxon>
        <taxon>Nitrobacteraceae</taxon>
        <taxon>Bradyrhizobium</taxon>
    </lineage>
</organism>
<protein>
    <submittedName>
        <fullName evidence="1">Uncharacterized protein</fullName>
    </submittedName>
</protein>
<proteinExistence type="predicted"/>
<dbReference type="AlphaFoldDB" id="A0A1M7UNT3"/>
<keyword evidence="2" id="KW-1185">Reference proteome</keyword>
<accession>A0A1M7UNT3</accession>
<sequence length="70" mass="7841">MDLVKSKVIGIRFRMSRLGAARSPILAGKEGIIIGEGRYYRSVRVQFDGNKSPTTLHCDYVELIPLKTDC</sequence>
<dbReference type="Proteomes" id="UP000184096">
    <property type="component" value="Chromosome I"/>
</dbReference>
<dbReference type="EMBL" id="LT670849">
    <property type="protein sequence ID" value="SHN84662.1"/>
    <property type="molecule type" value="Genomic_DNA"/>
</dbReference>
<reference evidence="2" key="1">
    <citation type="submission" date="2016-11" db="EMBL/GenBank/DDBJ databases">
        <authorList>
            <person name="Varghese N."/>
            <person name="Submissions S."/>
        </authorList>
    </citation>
    <scope>NUCLEOTIDE SEQUENCE [LARGE SCALE GENOMIC DNA]</scope>
    <source>
        <strain evidence="2">GAS401</strain>
    </source>
</reference>
<gene>
    <name evidence="1" type="ORF">SAMN05444170_5990</name>
</gene>
<evidence type="ECO:0000313" key="1">
    <source>
        <dbReference type="EMBL" id="SHN84662.1"/>
    </source>
</evidence>
<evidence type="ECO:0000313" key="2">
    <source>
        <dbReference type="Proteomes" id="UP000184096"/>
    </source>
</evidence>